<keyword evidence="4" id="KW-0804">Transcription</keyword>
<feature type="region of interest" description="Disordered" evidence="6">
    <location>
        <begin position="187"/>
        <end position="229"/>
    </location>
</feature>
<feature type="compositionally biased region" description="Polar residues" evidence="6">
    <location>
        <begin position="116"/>
        <end position="125"/>
    </location>
</feature>
<evidence type="ECO:0000256" key="6">
    <source>
        <dbReference type="SAM" id="MobiDB-lite"/>
    </source>
</evidence>
<evidence type="ECO:0000256" key="4">
    <source>
        <dbReference type="ARBA" id="ARBA00023163"/>
    </source>
</evidence>
<evidence type="ECO:0000256" key="3">
    <source>
        <dbReference type="ARBA" id="ARBA00023125"/>
    </source>
</evidence>
<dbReference type="Gene3D" id="2.20.25.80">
    <property type="entry name" value="WRKY domain"/>
    <property type="match status" value="1"/>
</dbReference>
<name>A0A2C9UKQ4_MANES</name>
<feature type="compositionally biased region" description="Basic and acidic residues" evidence="6">
    <location>
        <begin position="142"/>
        <end position="168"/>
    </location>
</feature>
<dbReference type="STRING" id="3983.A0A2C9UKQ4"/>
<dbReference type="GO" id="GO:0003700">
    <property type="term" value="F:DNA-binding transcription factor activity"/>
    <property type="evidence" value="ECO:0007669"/>
    <property type="project" value="InterPro"/>
</dbReference>
<dbReference type="SUPFAM" id="SSF118290">
    <property type="entry name" value="WRKY DNA-binding domain"/>
    <property type="match status" value="1"/>
</dbReference>
<accession>A0A2C9UKQ4</accession>
<feature type="region of interest" description="Disordered" evidence="6">
    <location>
        <begin position="1"/>
        <end position="80"/>
    </location>
</feature>
<keyword evidence="2" id="KW-0805">Transcription regulation</keyword>
<dbReference type="FunFam" id="2.20.25.80:FF:000002">
    <property type="entry name" value="probable WRKY transcription factor 31"/>
    <property type="match status" value="1"/>
</dbReference>
<dbReference type="PANTHER" id="PTHR31429:SF86">
    <property type="entry name" value="WRKY TRANSCRIPTION FACTOR 61-RELATED"/>
    <property type="match status" value="1"/>
</dbReference>
<feature type="compositionally biased region" description="Low complexity" evidence="6">
    <location>
        <begin position="587"/>
        <end position="600"/>
    </location>
</feature>
<keyword evidence="3" id="KW-0238">DNA-binding</keyword>
<dbReference type="PROSITE" id="PS50811">
    <property type="entry name" value="WRKY"/>
    <property type="match status" value="1"/>
</dbReference>
<comment type="subcellular location">
    <subcellularLocation>
        <location evidence="1">Nucleus</location>
    </subcellularLocation>
</comment>
<sequence length="608" mass="66291">MEDVMGRSGHGALLKEDKPAGDDDHHHEGACKEEATAKVIPAKDKNERSTTETDSKASSSMQKEQDSSLKAVRAEMGEVREENKRLKMHLGQMMKDYQALHMKFYDIIQQDETKKSTSTVDNSHQAFEEPELVSLSLGRFSSESKNDGKSKTYSHGKDEEDEKANNEGDLSLRLDCKFEVSKFRNANETLPNPSSPVNIFKDKPKEEVEETWPPPKVLKTMPSGGEDEVAQQCPLKKARVYVRMRCDTPTMNDGCQWRKYGQKIAKGNPCPRAYYRCTLASSCPVRKQVQRCAEDMSILITSYEGTHNHPLPLSATFMASTTSSAASMLLSGSLSSSFRTNPNPSATSSSTSADLHGLNFYLAKDSNSNQFYLHNSSLSASPSHSTITIDLTSNPSSSQFNRFNSSYAPNPKFAPASLNFSSSESNVIPWGNGLLIHGSTSQLYSRNQLGKLNLGGRPPMEHSLFQPYMQQKTPVTSQQPLPDTIAAATKAITTDPSFQSALVAALKSIIGNESGSDNGGSSDGASMGGGDHLAQKLKWGEHFPLASGYLHLSSPTPKGNKIACTTSYLNKTTSANSQPESMFLPTSLPFPSPKSASAFPGDDRDHSN</sequence>
<evidence type="ECO:0000256" key="1">
    <source>
        <dbReference type="ARBA" id="ARBA00004123"/>
    </source>
</evidence>
<evidence type="ECO:0000313" key="9">
    <source>
        <dbReference type="Proteomes" id="UP000091857"/>
    </source>
</evidence>
<protein>
    <recommendedName>
        <fullName evidence="7">WRKY domain-containing protein</fullName>
    </recommendedName>
</protein>
<reference evidence="9" key="1">
    <citation type="journal article" date="2016" name="Nat. Biotechnol.">
        <title>Sequencing wild and cultivated cassava and related species reveals extensive interspecific hybridization and genetic diversity.</title>
        <authorList>
            <person name="Bredeson J.V."/>
            <person name="Lyons J.B."/>
            <person name="Prochnik S.E."/>
            <person name="Wu G.A."/>
            <person name="Ha C.M."/>
            <person name="Edsinger-Gonzales E."/>
            <person name="Grimwood J."/>
            <person name="Schmutz J."/>
            <person name="Rabbi I.Y."/>
            <person name="Egesi C."/>
            <person name="Nauluvula P."/>
            <person name="Lebot V."/>
            <person name="Ndunguru J."/>
            <person name="Mkamilo G."/>
            <person name="Bart R.S."/>
            <person name="Setter T.L."/>
            <person name="Gleadow R.M."/>
            <person name="Kulakow P."/>
            <person name="Ferguson M.E."/>
            <person name="Rounsley S."/>
            <person name="Rokhsar D.S."/>
        </authorList>
    </citation>
    <scope>NUCLEOTIDE SEQUENCE [LARGE SCALE GENOMIC DNA]</scope>
    <source>
        <strain evidence="9">cv. AM560-2</strain>
    </source>
</reference>
<dbReference type="Gramene" id="Manes.14G075800.1.v8.1">
    <property type="protein sequence ID" value="Manes.14G075800.1.v8.1.CDS"/>
    <property type="gene ID" value="Manes.14G075800.v8.1"/>
</dbReference>
<keyword evidence="5" id="KW-0539">Nucleus</keyword>
<dbReference type="InterPro" id="IPR044810">
    <property type="entry name" value="WRKY_plant"/>
</dbReference>
<feature type="region of interest" description="Disordered" evidence="6">
    <location>
        <begin position="116"/>
        <end position="168"/>
    </location>
</feature>
<dbReference type="OrthoDB" id="1912868at2759"/>
<evidence type="ECO:0000313" key="8">
    <source>
        <dbReference type="EMBL" id="OAY31004.1"/>
    </source>
</evidence>
<organism evidence="8 9">
    <name type="scientific">Manihot esculenta</name>
    <name type="common">Cassava</name>
    <name type="synonym">Jatropha manihot</name>
    <dbReference type="NCBI Taxonomy" id="3983"/>
    <lineage>
        <taxon>Eukaryota</taxon>
        <taxon>Viridiplantae</taxon>
        <taxon>Streptophyta</taxon>
        <taxon>Embryophyta</taxon>
        <taxon>Tracheophyta</taxon>
        <taxon>Spermatophyta</taxon>
        <taxon>Magnoliopsida</taxon>
        <taxon>eudicotyledons</taxon>
        <taxon>Gunneridae</taxon>
        <taxon>Pentapetalae</taxon>
        <taxon>rosids</taxon>
        <taxon>fabids</taxon>
        <taxon>Malpighiales</taxon>
        <taxon>Euphorbiaceae</taxon>
        <taxon>Crotonoideae</taxon>
        <taxon>Manihoteae</taxon>
        <taxon>Manihot</taxon>
    </lineage>
</organism>
<dbReference type="Pfam" id="PF03106">
    <property type="entry name" value="WRKY"/>
    <property type="match status" value="1"/>
</dbReference>
<feature type="compositionally biased region" description="Basic and acidic residues" evidence="6">
    <location>
        <begin position="13"/>
        <end position="55"/>
    </location>
</feature>
<evidence type="ECO:0000256" key="5">
    <source>
        <dbReference type="ARBA" id="ARBA00023242"/>
    </source>
</evidence>
<dbReference type="SMART" id="SM00774">
    <property type="entry name" value="WRKY"/>
    <property type="match status" value="1"/>
</dbReference>
<dbReference type="GO" id="GO:0005634">
    <property type="term" value="C:nucleus"/>
    <property type="evidence" value="ECO:0007669"/>
    <property type="project" value="UniProtKB-SubCell"/>
</dbReference>
<feature type="compositionally biased region" description="Basic and acidic residues" evidence="6">
    <location>
        <begin position="63"/>
        <end position="80"/>
    </location>
</feature>
<feature type="compositionally biased region" description="Polar residues" evidence="6">
    <location>
        <begin position="187"/>
        <end position="197"/>
    </location>
</feature>
<dbReference type="SMR" id="A0A2C9UKQ4"/>
<gene>
    <name evidence="8" type="ORF">MANES_14G075800v8</name>
</gene>
<dbReference type="AlphaFoldDB" id="A0A2C9UKQ4"/>
<dbReference type="InterPro" id="IPR036576">
    <property type="entry name" value="WRKY_dom_sf"/>
</dbReference>
<dbReference type="Proteomes" id="UP000091857">
    <property type="component" value="Chromosome 14"/>
</dbReference>
<feature type="region of interest" description="Disordered" evidence="6">
    <location>
        <begin position="574"/>
        <end position="608"/>
    </location>
</feature>
<feature type="domain" description="WRKY" evidence="7">
    <location>
        <begin position="246"/>
        <end position="312"/>
    </location>
</feature>
<evidence type="ECO:0000259" key="7">
    <source>
        <dbReference type="PROSITE" id="PS50811"/>
    </source>
</evidence>
<dbReference type="InterPro" id="IPR003657">
    <property type="entry name" value="WRKY_dom"/>
</dbReference>
<dbReference type="PANTHER" id="PTHR31429">
    <property type="entry name" value="WRKY TRANSCRIPTION FACTOR 36-RELATED"/>
    <property type="match status" value="1"/>
</dbReference>
<dbReference type="EMBL" id="CM004400">
    <property type="protein sequence ID" value="OAY31004.1"/>
    <property type="molecule type" value="Genomic_DNA"/>
</dbReference>
<proteinExistence type="predicted"/>
<evidence type="ECO:0000256" key="2">
    <source>
        <dbReference type="ARBA" id="ARBA00023015"/>
    </source>
</evidence>
<comment type="caution">
    <text evidence="8">The sequence shown here is derived from an EMBL/GenBank/DDBJ whole genome shotgun (WGS) entry which is preliminary data.</text>
</comment>
<dbReference type="GO" id="GO:0043565">
    <property type="term" value="F:sequence-specific DNA binding"/>
    <property type="evidence" value="ECO:0007669"/>
    <property type="project" value="InterPro"/>
</dbReference>
<keyword evidence="9" id="KW-1185">Reference proteome</keyword>